<keyword evidence="5" id="KW-1185">Reference proteome</keyword>
<dbReference type="PANTHER" id="PTHR35369">
    <property type="entry name" value="BLR3025 PROTEIN-RELATED"/>
    <property type="match status" value="1"/>
</dbReference>
<protein>
    <submittedName>
        <fullName evidence="4">Protein ImuB</fullName>
    </submittedName>
</protein>
<evidence type="ECO:0000256" key="1">
    <source>
        <dbReference type="ARBA" id="ARBA00010945"/>
    </source>
</evidence>
<dbReference type="Pfam" id="PF00817">
    <property type="entry name" value="IMS"/>
    <property type="match status" value="1"/>
</dbReference>
<name>A0A1I3JCQ4_9SPHI</name>
<feature type="domain" description="UmuC" evidence="3">
    <location>
        <begin position="1"/>
        <end position="192"/>
    </location>
</feature>
<evidence type="ECO:0000313" key="5">
    <source>
        <dbReference type="Proteomes" id="UP000198670"/>
    </source>
</evidence>
<dbReference type="CDD" id="cd03468">
    <property type="entry name" value="PolY_like"/>
    <property type="match status" value="1"/>
</dbReference>
<dbReference type="Gene3D" id="3.40.1170.60">
    <property type="match status" value="1"/>
</dbReference>
<dbReference type="InterPro" id="IPR050356">
    <property type="entry name" value="SulA_CellDiv_inhibitor"/>
</dbReference>
<dbReference type="AlphaFoldDB" id="A0A1I3JCQ4"/>
<keyword evidence="2" id="KW-0227">DNA damage</keyword>
<accession>A0A1I3JCQ4</accession>
<evidence type="ECO:0000259" key="3">
    <source>
        <dbReference type="PROSITE" id="PS50173"/>
    </source>
</evidence>
<dbReference type="PROSITE" id="PS50173">
    <property type="entry name" value="UMUC"/>
    <property type="match status" value="1"/>
</dbReference>
<dbReference type="OrthoDB" id="625722at2"/>
<gene>
    <name evidence="4" type="ORF">SAMN05444682_104398</name>
</gene>
<dbReference type="Proteomes" id="UP000198670">
    <property type="component" value="Unassembled WGS sequence"/>
</dbReference>
<dbReference type="GO" id="GO:0006281">
    <property type="term" value="P:DNA repair"/>
    <property type="evidence" value="ECO:0007669"/>
    <property type="project" value="InterPro"/>
</dbReference>
<proteinExistence type="inferred from homology"/>
<dbReference type="InterPro" id="IPR043128">
    <property type="entry name" value="Rev_trsase/Diguanyl_cyclase"/>
</dbReference>
<evidence type="ECO:0000313" key="4">
    <source>
        <dbReference type="EMBL" id="SFI58052.1"/>
    </source>
</evidence>
<dbReference type="Gene3D" id="3.30.70.270">
    <property type="match status" value="1"/>
</dbReference>
<dbReference type="RefSeq" id="WP_090626630.1">
    <property type="nucleotide sequence ID" value="NZ_FOQO01000004.1"/>
</dbReference>
<organism evidence="4 5">
    <name type="scientific">Parapedobacter indicus</name>
    <dbReference type="NCBI Taxonomy" id="1477437"/>
    <lineage>
        <taxon>Bacteria</taxon>
        <taxon>Pseudomonadati</taxon>
        <taxon>Bacteroidota</taxon>
        <taxon>Sphingobacteriia</taxon>
        <taxon>Sphingobacteriales</taxon>
        <taxon>Sphingobacteriaceae</taxon>
        <taxon>Parapedobacter</taxon>
    </lineage>
</organism>
<evidence type="ECO:0000256" key="2">
    <source>
        <dbReference type="ARBA" id="ARBA00022763"/>
    </source>
</evidence>
<sequence length="499" mass="56432">MEKRFASIWFPYLTTDRHTIRQPELRNTPFVLSTPVHGRMVIMEANAAAEVQGVSRGMVVADAKACLPDLKVADASVELAERLLKVLGLWCIRYTPVVAVDPPDGLILDISGCPHLWRSEELYLKEIVNKLRKRGFHARMAIAGTIGAAWAVARFGNHPIEDSGRETDALLSLPAAALRLEPVIVDRLYKLGLRTVGSFIHMPPSVLRRRFGEDLPLRLRQALGRDDEPILPLRPVPPYVERLPCLEPVRTATSIEIAIDKLLEALCKRLSGEGKGLRIATLKCHRVDGKTVQVGITTSRATASVPHLAKLFALKVPHIEPALGIELFVLEASKVEDSDPVQEALWGGVPGLEDTALSELIDRLKGRTGIRAIYRYLPDEHHWPERSFKEASSITEKPSTLWKSDRPRPTRLLASPEPIEVTAPIPDYPPMLFRHKGETHTIKKADGPERIEREWWMDIGEHRDYYYVEDDKGRRYWLYRSGHYGDDRPQRWFLHGFFA</sequence>
<dbReference type="InterPro" id="IPR001126">
    <property type="entry name" value="UmuC"/>
</dbReference>
<dbReference type="PANTHER" id="PTHR35369:SF2">
    <property type="entry name" value="BLR3025 PROTEIN"/>
    <property type="match status" value="1"/>
</dbReference>
<dbReference type="SUPFAM" id="SSF56672">
    <property type="entry name" value="DNA/RNA polymerases"/>
    <property type="match status" value="1"/>
</dbReference>
<dbReference type="STRING" id="1477437.SAMN05444682_104398"/>
<dbReference type="InterPro" id="IPR043502">
    <property type="entry name" value="DNA/RNA_pol_sf"/>
</dbReference>
<comment type="similarity">
    <text evidence="1">Belongs to the DNA polymerase type-Y family.</text>
</comment>
<dbReference type="EMBL" id="FOQO01000004">
    <property type="protein sequence ID" value="SFI58052.1"/>
    <property type="molecule type" value="Genomic_DNA"/>
</dbReference>
<reference evidence="4 5" key="1">
    <citation type="submission" date="2016-10" db="EMBL/GenBank/DDBJ databases">
        <authorList>
            <person name="de Groot N.N."/>
        </authorList>
    </citation>
    <scope>NUCLEOTIDE SEQUENCE [LARGE SCALE GENOMIC DNA]</scope>
    <source>
        <strain evidence="4 5">RK1</strain>
    </source>
</reference>